<dbReference type="Proteomes" id="UP001049176">
    <property type="component" value="Chromosome 8"/>
</dbReference>
<dbReference type="AlphaFoldDB" id="A0A9P7RR01"/>
<dbReference type="GO" id="GO:0008270">
    <property type="term" value="F:zinc ion binding"/>
    <property type="evidence" value="ECO:0007669"/>
    <property type="project" value="UniProtKB-KW"/>
</dbReference>
<evidence type="ECO:0000313" key="5">
    <source>
        <dbReference type="Proteomes" id="UP001049176"/>
    </source>
</evidence>
<dbReference type="RefSeq" id="XP_043004363.1">
    <property type="nucleotide sequence ID" value="XM_043156998.1"/>
</dbReference>
<keyword evidence="1" id="KW-0862">Zinc</keyword>
<name>A0A9P7RR01_9AGAR</name>
<keyword evidence="1" id="KW-0479">Metal-binding</keyword>
<sequence length="345" mass="38869">MVTRKRKASELKEEHPSTNNNKKSRTSATQTHATHTSPIAQPGPSNEPSLAAEGTPKSKGKRKGKEKQAKPESEKRLARYRGHCPINVEERLDRALAQRFFLIHREREEGSLRETFTVSGSTGNVYTVVVDNLPRCDCPDALKGNHCKHILFVFFKVFHLHRSSSHWYQKALLNSELQELFDAAPAPPQLRGHGSLADDRIIEAWKGVTGRADPSAAASSSTENRRIPTPEDDCPICYDTMHDPSKTTLESLTGVLEWCKRCGNAVHKPCWNNYLGYQRTKSTEATKCVWCRAPWYLSDSSPNKSGGKSQEGYVNLAGLPGMEDINTARDYSTYHSYSRRRYSRY</sequence>
<dbReference type="EMBL" id="CM032188">
    <property type="protein sequence ID" value="KAG7087892.1"/>
    <property type="molecule type" value="Genomic_DNA"/>
</dbReference>
<dbReference type="Gene3D" id="3.30.40.10">
    <property type="entry name" value="Zinc/RING finger domain, C3HC4 (zinc finger)"/>
    <property type="match status" value="1"/>
</dbReference>
<dbReference type="GO" id="GO:0061630">
    <property type="term" value="F:ubiquitin protein ligase activity"/>
    <property type="evidence" value="ECO:0007669"/>
    <property type="project" value="InterPro"/>
</dbReference>
<feature type="compositionally biased region" description="Low complexity" evidence="2">
    <location>
        <begin position="26"/>
        <end position="37"/>
    </location>
</feature>
<comment type="caution">
    <text evidence="4">The sequence shown here is derived from an EMBL/GenBank/DDBJ whole genome shotgun (WGS) entry which is preliminary data.</text>
</comment>
<evidence type="ECO:0000256" key="1">
    <source>
        <dbReference type="PROSITE-ProRule" id="PRU00325"/>
    </source>
</evidence>
<dbReference type="InterPro" id="IPR013083">
    <property type="entry name" value="Znf_RING/FYVE/PHD"/>
</dbReference>
<dbReference type="Pfam" id="PF04434">
    <property type="entry name" value="SWIM"/>
    <property type="match status" value="1"/>
</dbReference>
<keyword evidence="1" id="KW-0863">Zinc-finger</keyword>
<dbReference type="SUPFAM" id="SSF57850">
    <property type="entry name" value="RING/U-box"/>
    <property type="match status" value="1"/>
</dbReference>
<dbReference type="KEGG" id="more:E1B28_011939"/>
<dbReference type="OrthoDB" id="2122982at2759"/>
<protein>
    <recommendedName>
        <fullName evidence="3">SWIM-type domain-containing protein</fullName>
    </recommendedName>
</protein>
<dbReference type="PROSITE" id="PS50966">
    <property type="entry name" value="ZF_SWIM"/>
    <property type="match status" value="1"/>
</dbReference>
<evidence type="ECO:0000313" key="4">
    <source>
        <dbReference type="EMBL" id="KAG7087892.1"/>
    </source>
</evidence>
<evidence type="ECO:0000259" key="3">
    <source>
        <dbReference type="PROSITE" id="PS50966"/>
    </source>
</evidence>
<feature type="domain" description="SWIM-type" evidence="3">
    <location>
        <begin position="126"/>
        <end position="158"/>
    </location>
</feature>
<evidence type="ECO:0000256" key="2">
    <source>
        <dbReference type="SAM" id="MobiDB-lite"/>
    </source>
</evidence>
<dbReference type="PANTHER" id="PTHR21540">
    <property type="entry name" value="RING FINGER AND SWIM DOMAIN-CONTAINING PROTEIN 2"/>
    <property type="match status" value="1"/>
</dbReference>
<organism evidence="4 5">
    <name type="scientific">Marasmius oreades</name>
    <name type="common">fairy-ring Marasmius</name>
    <dbReference type="NCBI Taxonomy" id="181124"/>
    <lineage>
        <taxon>Eukaryota</taxon>
        <taxon>Fungi</taxon>
        <taxon>Dikarya</taxon>
        <taxon>Basidiomycota</taxon>
        <taxon>Agaricomycotina</taxon>
        <taxon>Agaricomycetes</taxon>
        <taxon>Agaricomycetidae</taxon>
        <taxon>Agaricales</taxon>
        <taxon>Marasmiineae</taxon>
        <taxon>Marasmiaceae</taxon>
        <taxon>Marasmius</taxon>
    </lineage>
</organism>
<reference evidence="4" key="1">
    <citation type="journal article" date="2021" name="Genome Biol. Evol.">
        <title>The assembled and annotated genome of the fairy-ring fungus Marasmius oreades.</title>
        <authorList>
            <person name="Hiltunen M."/>
            <person name="Ament-Velasquez S.L."/>
            <person name="Johannesson H."/>
        </authorList>
    </citation>
    <scope>NUCLEOTIDE SEQUENCE</scope>
    <source>
        <strain evidence="4">03SP1</strain>
    </source>
</reference>
<dbReference type="InterPro" id="IPR039903">
    <property type="entry name" value="Zswim2"/>
</dbReference>
<feature type="compositionally biased region" description="Basic and acidic residues" evidence="2">
    <location>
        <begin position="66"/>
        <end position="77"/>
    </location>
</feature>
<dbReference type="GeneID" id="66081014"/>
<gene>
    <name evidence="4" type="ORF">E1B28_011939</name>
</gene>
<dbReference type="PANTHER" id="PTHR21540:SF0">
    <property type="entry name" value="PHD FAMILY PROTEIN"/>
    <property type="match status" value="1"/>
</dbReference>
<keyword evidence="5" id="KW-1185">Reference proteome</keyword>
<feature type="region of interest" description="Disordered" evidence="2">
    <location>
        <begin position="1"/>
        <end position="78"/>
    </location>
</feature>
<dbReference type="InterPro" id="IPR007527">
    <property type="entry name" value="Znf_SWIM"/>
</dbReference>
<accession>A0A9P7RR01</accession>
<proteinExistence type="predicted"/>